<reference evidence="2 3" key="1">
    <citation type="journal article" date="2018" name="Evol. Lett.">
        <title>Horizontal gene cluster transfer increased hallucinogenic mushroom diversity.</title>
        <authorList>
            <person name="Reynolds H.T."/>
            <person name="Vijayakumar V."/>
            <person name="Gluck-Thaler E."/>
            <person name="Korotkin H.B."/>
            <person name="Matheny P.B."/>
            <person name="Slot J.C."/>
        </authorList>
    </citation>
    <scope>NUCLEOTIDE SEQUENCE [LARGE SCALE GENOMIC DNA]</scope>
    <source>
        <strain evidence="2 3">2631</strain>
    </source>
</reference>
<gene>
    <name evidence="2" type="ORF">CVT25_012160</name>
</gene>
<feature type="compositionally biased region" description="Basic and acidic residues" evidence="1">
    <location>
        <begin position="80"/>
        <end position="89"/>
    </location>
</feature>
<dbReference type="Proteomes" id="UP000283269">
    <property type="component" value="Unassembled WGS sequence"/>
</dbReference>
<evidence type="ECO:0000256" key="1">
    <source>
        <dbReference type="SAM" id="MobiDB-lite"/>
    </source>
</evidence>
<comment type="caution">
    <text evidence="2">The sequence shown here is derived from an EMBL/GenBank/DDBJ whole genome shotgun (WGS) entry which is preliminary data.</text>
</comment>
<dbReference type="EMBL" id="NHYD01001538">
    <property type="protein sequence ID" value="PPQ90826.1"/>
    <property type="molecule type" value="Genomic_DNA"/>
</dbReference>
<dbReference type="InParanoid" id="A0A409XJB7"/>
<sequence length="89" mass="9366">MCVLSTASFFPTTTISPFPFSLRRLALFTATAVTIAAVPHLPPPFLPRDGLVITVCKADRVAAAQNGREGDLGGTGEGDADPRVDSTRH</sequence>
<accession>A0A409XJB7</accession>
<evidence type="ECO:0000313" key="3">
    <source>
        <dbReference type="Proteomes" id="UP000283269"/>
    </source>
</evidence>
<organism evidence="2 3">
    <name type="scientific">Psilocybe cyanescens</name>
    <dbReference type="NCBI Taxonomy" id="93625"/>
    <lineage>
        <taxon>Eukaryota</taxon>
        <taxon>Fungi</taxon>
        <taxon>Dikarya</taxon>
        <taxon>Basidiomycota</taxon>
        <taxon>Agaricomycotina</taxon>
        <taxon>Agaricomycetes</taxon>
        <taxon>Agaricomycetidae</taxon>
        <taxon>Agaricales</taxon>
        <taxon>Agaricineae</taxon>
        <taxon>Strophariaceae</taxon>
        <taxon>Psilocybe</taxon>
    </lineage>
</organism>
<protein>
    <submittedName>
        <fullName evidence="2">Uncharacterized protein</fullName>
    </submittedName>
</protein>
<feature type="region of interest" description="Disordered" evidence="1">
    <location>
        <begin position="66"/>
        <end position="89"/>
    </location>
</feature>
<name>A0A409XJB7_PSICY</name>
<dbReference type="AlphaFoldDB" id="A0A409XJB7"/>
<proteinExistence type="predicted"/>
<keyword evidence="3" id="KW-1185">Reference proteome</keyword>
<evidence type="ECO:0000313" key="2">
    <source>
        <dbReference type="EMBL" id="PPQ90826.1"/>
    </source>
</evidence>